<name>A0A7W8DH51_9BACT</name>
<reference evidence="2 3" key="1">
    <citation type="submission" date="2020-08" db="EMBL/GenBank/DDBJ databases">
        <title>Genomic Encyclopedia of Type Strains, Phase IV (KMG-IV): sequencing the most valuable type-strain genomes for metagenomic binning, comparative biology and taxonomic classification.</title>
        <authorList>
            <person name="Goeker M."/>
        </authorList>
    </citation>
    <scope>NUCLEOTIDE SEQUENCE [LARGE SCALE GENOMIC DNA]</scope>
    <source>
        <strain evidence="2 3">DSM 22071</strain>
    </source>
</reference>
<organism evidence="2 3">
    <name type="scientific">Desulfurispira natronophila</name>
    <dbReference type="NCBI Taxonomy" id="682562"/>
    <lineage>
        <taxon>Bacteria</taxon>
        <taxon>Pseudomonadati</taxon>
        <taxon>Chrysiogenota</taxon>
        <taxon>Chrysiogenia</taxon>
        <taxon>Chrysiogenales</taxon>
        <taxon>Chrysiogenaceae</taxon>
        <taxon>Desulfurispira</taxon>
    </lineage>
</organism>
<sequence length="139" mass="15059">MQDVANTKVEKETINQRRKRQKGFTLIELIMVIVILGILAAVAVPQFIDLSSTADAEAAKATASTLASASNMNFAECSMGGSNCEDITNCQDLDELIEGDLPDGWTLSDTAIEHRATVTCTLEHTDHDNVTFQARGWGD</sequence>
<accession>A0A7W8DH51</accession>
<dbReference type="Proteomes" id="UP000528322">
    <property type="component" value="Unassembled WGS sequence"/>
</dbReference>
<dbReference type="InterPro" id="IPR045584">
    <property type="entry name" value="Pilin-like"/>
</dbReference>
<evidence type="ECO:0000313" key="3">
    <source>
        <dbReference type="Proteomes" id="UP000528322"/>
    </source>
</evidence>
<dbReference type="PROSITE" id="PS00409">
    <property type="entry name" value="PROKAR_NTER_METHYL"/>
    <property type="match status" value="1"/>
</dbReference>
<dbReference type="Pfam" id="PF07963">
    <property type="entry name" value="N_methyl"/>
    <property type="match status" value="1"/>
</dbReference>
<keyword evidence="3" id="KW-1185">Reference proteome</keyword>
<feature type="transmembrane region" description="Helical" evidence="1">
    <location>
        <begin position="26"/>
        <end position="48"/>
    </location>
</feature>
<keyword evidence="1" id="KW-1133">Transmembrane helix</keyword>
<protein>
    <submittedName>
        <fullName evidence="2">MSHA pilin protein MshA</fullName>
    </submittedName>
</protein>
<dbReference type="AlphaFoldDB" id="A0A7W8DH51"/>
<proteinExistence type="predicted"/>
<dbReference type="InterPro" id="IPR012902">
    <property type="entry name" value="N_methyl_site"/>
</dbReference>
<comment type="caution">
    <text evidence="2">The sequence shown here is derived from an EMBL/GenBank/DDBJ whole genome shotgun (WGS) entry which is preliminary data.</text>
</comment>
<evidence type="ECO:0000313" key="2">
    <source>
        <dbReference type="EMBL" id="MBB5021918.1"/>
    </source>
</evidence>
<dbReference type="SUPFAM" id="SSF54523">
    <property type="entry name" value="Pili subunits"/>
    <property type="match status" value="1"/>
</dbReference>
<keyword evidence="1" id="KW-0812">Transmembrane</keyword>
<dbReference type="NCBIfam" id="TIGR02532">
    <property type="entry name" value="IV_pilin_GFxxxE"/>
    <property type="match status" value="1"/>
</dbReference>
<keyword evidence="1" id="KW-0472">Membrane</keyword>
<dbReference type="EMBL" id="JACHID010000006">
    <property type="protein sequence ID" value="MBB5021918.1"/>
    <property type="molecule type" value="Genomic_DNA"/>
</dbReference>
<dbReference type="Gene3D" id="3.30.700.10">
    <property type="entry name" value="Glycoprotein, Type 4 Pilin"/>
    <property type="match status" value="1"/>
</dbReference>
<gene>
    <name evidence="2" type="ORF">HNR37_001232</name>
</gene>
<dbReference type="RefSeq" id="WP_183731491.1">
    <property type="nucleotide sequence ID" value="NZ_JACHID010000006.1"/>
</dbReference>
<evidence type="ECO:0000256" key="1">
    <source>
        <dbReference type="SAM" id="Phobius"/>
    </source>
</evidence>